<feature type="compositionally biased region" description="Basic and acidic residues" evidence="1">
    <location>
        <begin position="85"/>
        <end position="99"/>
    </location>
</feature>
<dbReference type="AlphaFoldDB" id="A0AAV7Y6Q3"/>
<protein>
    <submittedName>
        <fullName evidence="2">Protein networked 4a</fullName>
    </submittedName>
</protein>
<comment type="caution">
    <text evidence="2">The sequence shown here is derived from an EMBL/GenBank/DDBJ whole genome shotgun (WGS) entry which is preliminary data.</text>
</comment>
<reference evidence="2" key="1">
    <citation type="submission" date="2022-08" db="EMBL/GenBank/DDBJ databases">
        <title>Novel sulphate-reducing endosymbionts in the free-living metamonad Anaeramoeba.</title>
        <authorList>
            <person name="Jerlstrom-Hultqvist J."/>
            <person name="Cepicka I."/>
            <person name="Gallot-Lavallee L."/>
            <person name="Salas-Leiva D."/>
            <person name="Curtis B.A."/>
            <person name="Zahonova K."/>
            <person name="Pipaliya S."/>
            <person name="Dacks J."/>
            <person name="Roger A.J."/>
        </authorList>
    </citation>
    <scope>NUCLEOTIDE SEQUENCE</scope>
    <source>
        <strain evidence="2">Busselton2</strain>
    </source>
</reference>
<evidence type="ECO:0000313" key="2">
    <source>
        <dbReference type="EMBL" id="KAJ3424222.1"/>
    </source>
</evidence>
<evidence type="ECO:0000313" key="3">
    <source>
        <dbReference type="Proteomes" id="UP001146793"/>
    </source>
</evidence>
<feature type="region of interest" description="Disordered" evidence="1">
    <location>
        <begin position="75"/>
        <end position="99"/>
    </location>
</feature>
<organism evidence="2 3">
    <name type="scientific">Anaeramoeba flamelloides</name>
    <dbReference type="NCBI Taxonomy" id="1746091"/>
    <lineage>
        <taxon>Eukaryota</taxon>
        <taxon>Metamonada</taxon>
        <taxon>Anaeramoebidae</taxon>
        <taxon>Anaeramoeba</taxon>
    </lineage>
</organism>
<feature type="compositionally biased region" description="Basic and acidic residues" evidence="1">
    <location>
        <begin position="8"/>
        <end position="25"/>
    </location>
</feature>
<proteinExistence type="predicted"/>
<sequence length="435" mass="52464">MNPNQKQSEYEKQMEERMKKLDQERDEMIKVRKQMEERRNVMENELDEMKDELKEMKNELDVLYDELDDLEMKIEEIEEEEEEKEKEKEKESKLTKKEAKELKKMKNNLNRLKRKISRKENQIDKQNQQIDKQNVQIKEQNLQIDKQNEQIEKQDQKIKEQNTLIKEQKNRIDQQQGRVNMNALTKKTKDLIIVKVPQNLTQEQKTQEIKKILKCFLKHSKENIKNKKKPPNKLFNEQSLIKTIDEFNEDSIPFVNRKHEIGEIVKGIICDFLRLEDQSGKKITNLTWFGSSGIGKTRLAKTIFYQESFKKEFENQLKKFQDKNNCNQIKNLRQSYTNFLKNNLFIYIDFAKVSLEPWEYVKINIAKSLYYRILFNLSSFQKMEQYSDNLDGQALKTLADNIDSLETIFTNFHDLLFNKKIKKKQQQRQQQKQQQ</sequence>
<name>A0AAV7Y6Q3_9EUKA</name>
<feature type="region of interest" description="Disordered" evidence="1">
    <location>
        <begin position="1"/>
        <end position="25"/>
    </location>
</feature>
<gene>
    <name evidence="2" type="ORF">M0812_29462</name>
</gene>
<evidence type="ECO:0000256" key="1">
    <source>
        <dbReference type="SAM" id="MobiDB-lite"/>
    </source>
</evidence>
<dbReference type="Proteomes" id="UP001146793">
    <property type="component" value="Unassembled WGS sequence"/>
</dbReference>
<accession>A0AAV7Y6Q3</accession>
<dbReference type="EMBL" id="JANTQA010000074">
    <property type="protein sequence ID" value="KAJ3424222.1"/>
    <property type="molecule type" value="Genomic_DNA"/>
</dbReference>